<reference evidence="1" key="1">
    <citation type="journal article" date="2020" name="Nature">
        <title>Giant virus diversity and host interactions through global metagenomics.</title>
        <authorList>
            <person name="Schulz F."/>
            <person name="Roux S."/>
            <person name="Paez-Espino D."/>
            <person name="Jungbluth S."/>
            <person name="Walsh D.A."/>
            <person name="Denef V.J."/>
            <person name="McMahon K.D."/>
            <person name="Konstantinidis K.T."/>
            <person name="Eloe-Fadrosh E.A."/>
            <person name="Kyrpides N.C."/>
            <person name="Woyke T."/>
        </authorList>
    </citation>
    <scope>NUCLEOTIDE SEQUENCE</scope>
    <source>
        <strain evidence="1">GVMAG-M-3300023179-2</strain>
    </source>
</reference>
<evidence type="ECO:0000313" key="1">
    <source>
        <dbReference type="EMBL" id="QHT26748.1"/>
    </source>
</evidence>
<dbReference type="EMBL" id="MN739801">
    <property type="protein sequence ID" value="QHT26748.1"/>
    <property type="molecule type" value="Genomic_DNA"/>
</dbReference>
<sequence>MSLHNNYQIKIQKIINNITNEKLEIIIPDQLIIKYIIILKQITKNIPNNIKNYNLNLVQVKNISKCINCHRDAEYMINNNEKEIYCWRHSQLLIKN</sequence>
<proteinExistence type="predicted"/>
<protein>
    <submittedName>
        <fullName evidence="1">Uncharacterized protein</fullName>
    </submittedName>
</protein>
<name>A0A6C0ECW8_9ZZZZ</name>
<organism evidence="1">
    <name type="scientific">viral metagenome</name>
    <dbReference type="NCBI Taxonomy" id="1070528"/>
    <lineage>
        <taxon>unclassified sequences</taxon>
        <taxon>metagenomes</taxon>
        <taxon>organismal metagenomes</taxon>
    </lineage>
</organism>
<dbReference type="AlphaFoldDB" id="A0A6C0ECW8"/>
<accession>A0A6C0ECW8</accession>